<gene>
    <name evidence="1" type="ORF">PMACD_LOCUS5340</name>
</gene>
<sequence length="113" mass="12988">MEVYSSLSNESMDDHQYSNLSGKFNSWNLSDRARCTLCGYAEETDPYRTRQVTMWGKNSGNPGMPLRYVEAVFRQTRSVLRGCCQQEAQERIAERVSSMQQLCARPTSLARYT</sequence>
<accession>A0A821QU18</accession>
<dbReference type="Proteomes" id="UP000663880">
    <property type="component" value="Unassembled WGS sequence"/>
</dbReference>
<proteinExistence type="predicted"/>
<protein>
    <submittedName>
        <fullName evidence="1">Uncharacterized protein</fullName>
    </submittedName>
</protein>
<dbReference type="EMBL" id="CAJOBZ010000010">
    <property type="protein sequence ID" value="CAF4831272.1"/>
    <property type="molecule type" value="Genomic_DNA"/>
</dbReference>
<name>A0A821QU18_9NEOP</name>
<dbReference type="AlphaFoldDB" id="A0A821QU18"/>
<evidence type="ECO:0000313" key="1">
    <source>
        <dbReference type="EMBL" id="CAF4831272.1"/>
    </source>
</evidence>
<comment type="caution">
    <text evidence="1">The sequence shown here is derived from an EMBL/GenBank/DDBJ whole genome shotgun (WGS) entry which is preliminary data.</text>
</comment>
<keyword evidence="2" id="KW-1185">Reference proteome</keyword>
<organism evidence="1 2">
    <name type="scientific">Pieris macdunnoughi</name>
    <dbReference type="NCBI Taxonomy" id="345717"/>
    <lineage>
        <taxon>Eukaryota</taxon>
        <taxon>Metazoa</taxon>
        <taxon>Ecdysozoa</taxon>
        <taxon>Arthropoda</taxon>
        <taxon>Hexapoda</taxon>
        <taxon>Insecta</taxon>
        <taxon>Pterygota</taxon>
        <taxon>Neoptera</taxon>
        <taxon>Endopterygota</taxon>
        <taxon>Lepidoptera</taxon>
        <taxon>Glossata</taxon>
        <taxon>Ditrysia</taxon>
        <taxon>Papilionoidea</taxon>
        <taxon>Pieridae</taxon>
        <taxon>Pierinae</taxon>
        <taxon>Pieris</taxon>
    </lineage>
</organism>
<reference evidence="1" key="1">
    <citation type="submission" date="2021-02" db="EMBL/GenBank/DDBJ databases">
        <authorList>
            <person name="Steward A R."/>
        </authorList>
    </citation>
    <scope>NUCLEOTIDE SEQUENCE</scope>
</reference>
<evidence type="ECO:0000313" key="2">
    <source>
        <dbReference type="Proteomes" id="UP000663880"/>
    </source>
</evidence>